<gene>
    <name evidence="3" type="ORF">JKL49_22320</name>
</gene>
<evidence type="ECO:0000256" key="1">
    <source>
        <dbReference type="SAM" id="MobiDB-lite"/>
    </source>
</evidence>
<proteinExistence type="predicted"/>
<protein>
    <submittedName>
        <fullName evidence="3">MCP four helix bundle domain-containing protein</fullName>
    </submittedName>
</protein>
<evidence type="ECO:0000313" key="3">
    <source>
        <dbReference type="EMBL" id="QQZ49618.1"/>
    </source>
</evidence>
<dbReference type="EMBL" id="CP068570">
    <property type="protein sequence ID" value="QQZ49618.1"/>
    <property type="molecule type" value="Genomic_DNA"/>
</dbReference>
<accession>A0A974P2Q3</accession>
<name>A0A974P2Q3_9CAUL</name>
<feature type="region of interest" description="Disordered" evidence="1">
    <location>
        <begin position="91"/>
        <end position="116"/>
    </location>
</feature>
<organism evidence="3">
    <name type="scientific">Phenylobacterium glaciei</name>
    <dbReference type="NCBI Taxonomy" id="2803784"/>
    <lineage>
        <taxon>Bacteria</taxon>
        <taxon>Pseudomonadati</taxon>
        <taxon>Pseudomonadota</taxon>
        <taxon>Alphaproteobacteria</taxon>
        <taxon>Caulobacterales</taxon>
        <taxon>Caulobacteraceae</taxon>
        <taxon>Phenylobacterium</taxon>
    </lineage>
</organism>
<reference evidence="3" key="1">
    <citation type="submission" date="2021-01" db="EMBL/GenBank/DDBJ databases">
        <title>Genome sequence of Phenylobacterium sp. 20VBR1 isolated from a valley glaceir, Ny-Alesund, Svalbard.</title>
        <authorList>
            <person name="Thomas F.A."/>
            <person name="Krishnan K.P."/>
            <person name="Sinha R.K."/>
        </authorList>
    </citation>
    <scope>NUCLEOTIDE SEQUENCE</scope>
    <source>
        <strain evidence="3">20VBR1</strain>
    </source>
</reference>
<dbReference type="InterPro" id="IPR024478">
    <property type="entry name" value="HlyB_4HB_MCP"/>
</dbReference>
<dbReference type="AlphaFoldDB" id="A0A974P2Q3"/>
<feature type="domain" description="Chemotaxis methyl-accepting receptor HlyB-like 4HB MCP" evidence="2">
    <location>
        <begin position="2"/>
        <end position="77"/>
    </location>
</feature>
<evidence type="ECO:0000259" key="2">
    <source>
        <dbReference type="Pfam" id="PF12729"/>
    </source>
</evidence>
<sequence>MILLFLMIAMAAVSINRVNTINGQLKTINDVNSVKQRYTINFRGSVHDRAIRLRDVVLVSDPAELATVLADIDRLGANYAASAKPWMRSWRRVGKSRPTKLRSSPPSRRPRQRPCP</sequence>
<dbReference type="Pfam" id="PF12729">
    <property type="entry name" value="4HB_MCP_1"/>
    <property type="match status" value="1"/>
</dbReference>
<feature type="compositionally biased region" description="Basic residues" evidence="1">
    <location>
        <begin position="91"/>
        <end position="100"/>
    </location>
</feature>